<comment type="pathway">
    <text evidence="1">Plant hormone metabolism; auxin biosynthesis.</text>
</comment>
<comment type="caution">
    <text evidence="8">The sequence shown here is derived from an EMBL/GenBank/DDBJ whole genome shotgun (WGS) entry which is preliminary data.</text>
</comment>
<comment type="similarity">
    <text evidence="2">Belongs to the tryptophan 2-monooxygenase family.</text>
</comment>
<evidence type="ECO:0000256" key="3">
    <source>
        <dbReference type="ARBA" id="ARBA00012535"/>
    </source>
</evidence>
<dbReference type="AlphaFoldDB" id="A0A3L9Y9F6"/>
<dbReference type="InterPro" id="IPR050281">
    <property type="entry name" value="Flavin_monoamine_oxidase"/>
</dbReference>
<keyword evidence="5" id="KW-0073">Auxin biosynthesis</keyword>
<evidence type="ECO:0000313" key="8">
    <source>
        <dbReference type="EMBL" id="RMA43767.1"/>
    </source>
</evidence>
<dbReference type="SUPFAM" id="SSF51905">
    <property type="entry name" value="FAD/NAD(P)-binding domain"/>
    <property type="match status" value="1"/>
</dbReference>
<sequence length="214" mass="21795">MASNLPIKLNARVEKVLQGAGSVTLDTSAGTISAKAAIITASTGVLASGSIGFSPGSTTELLDIIGDLPCGKYEKVALAVTDLPPETAGKIFCMIDPGSGARAIDFQIMSTSPPVLIAHLAGDAAGPAIGEGGPAMIALATERLVHAFGSDLRRGIIASGTSDWSHNPLILGSYSNARPGAAAQRRRAISMETDNIVFAGEAFAALGRGRARRL</sequence>
<evidence type="ECO:0000256" key="6">
    <source>
        <dbReference type="ARBA" id="ARBA00047321"/>
    </source>
</evidence>
<accession>A0A3L9Y9F6</accession>
<evidence type="ECO:0000256" key="5">
    <source>
        <dbReference type="ARBA" id="ARBA00023070"/>
    </source>
</evidence>
<dbReference type="OrthoDB" id="9790035at2"/>
<dbReference type="Gene3D" id="3.50.50.60">
    <property type="entry name" value="FAD/NAD(P)-binding domain"/>
    <property type="match status" value="1"/>
</dbReference>
<comment type="catalytic activity">
    <reaction evidence="6">
        <text>L-tryptophan + O2 = indole-3-acetamide + CO2 + H2O</text>
        <dbReference type="Rhea" id="RHEA:16165"/>
        <dbReference type="ChEBI" id="CHEBI:15377"/>
        <dbReference type="ChEBI" id="CHEBI:15379"/>
        <dbReference type="ChEBI" id="CHEBI:16031"/>
        <dbReference type="ChEBI" id="CHEBI:16526"/>
        <dbReference type="ChEBI" id="CHEBI:57912"/>
        <dbReference type="EC" id="1.13.12.3"/>
    </reaction>
</comment>
<reference evidence="8 9" key="1">
    <citation type="submission" date="2018-10" db="EMBL/GenBank/DDBJ databases">
        <authorList>
            <person name="Jung H.S."/>
            <person name="Jeon C.O."/>
        </authorList>
    </citation>
    <scope>NUCLEOTIDE SEQUENCE [LARGE SCALE GENOMIC DNA]</scope>
    <source>
        <strain evidence="8 9">MA-7-27</strain>
    </source>
</reference>
<dbReference type="Gene3D" id="3.90.660.10">
    <property type="match status" value="1"/>
</dbReference>
<name>A0A3L9Y9F6_9RHOB</name>
<dbReference type="RefSeq" id="WP_121896358.1">
    <property type="nucleotide sequence ID" value="NZ_RCNT01000001.1"/>
</dbReference>
<evidence type="ECO:0000256" key="1">
    <source>
        <dbReference type="ARBA" id="ARBA00004814"/>
    </source>
</evidence>
<dbReference type="GO" id="GO:0009851">
    <property type="term" value="P:auxin biosynthetic process"/>
    <property type="evidence" value="ECO:0007669"/>
    <property type="project" value="UniProtKB-KW"/>
</dbReference>
<feature type="domain" description="Amine oxidase" evidence="7">
    <location>
        <begin position="4"/>
        <end position="204"/>
    </location>
</feature>
<evidence type="ECO:0000256" key="2">
    <source>
        <dbReference type="ARBA" id="ARBA00005833"/>
    </source>
</evidence>
<dbReference type="PANTHER" id="PTHR10742">
    <property type="entry name" value="FLAVIN MONOAMINE OXIDASE"/>
    <property type="match status" value="1"/>
</dbReference>
<dbReference type="Proteomes" id="UP000281343">
    <property type="component" value="Unassembled WGS sequence"/>
</dbReference>
<dbReference type="Pfam" id="PF01593">
    <property type="entry name" value="Amino_oxidase"/>
    <property type="match status" value="1"/>
</dbReference>
<dbReference type="PANTHER" id="PTHR10742:SF410">
    <property type="entry name" value="LYSINE-SPECIFIC HISTONE DEMETHYLASE 2"/>
    <property type="match status" value="1"/>
</dbReference>
<dbReference type="EC" id="1.13.12.3" evidence="3"/>
<organism evidence="8 9">
    <name type="scientific">Rhodophyticola porphyridii</name>
    <dbReference type="NCBI Taxonomy" id="1852017"/>
    <lineage>
        <taxon>Bacteria</taxon>
        <taxon>Pseudomonadati</taxon>
        <taxon>Pseudomonadota</taxon>
        <taxon>Alphaproteobacteria</taxon>
        <taxon>Rhodobacterales</taxon>
        <taxon>Roseobacteraceae</taxon>
        <taxon>Rhodophyticola</taxon>
    </lineage>
</organism>
<evidence type="ECO:0000256" key="4">
    <source>
        <dbReference type="ARBA" id="ARBA00017871"/>
    </source>
</evidence>
<gene>
    <name evidence="8" type="ORF">D9R08_02255</name>
</gene>
<dbReference type="GO" id="GO:0050361">
    <property type="term" value="F:tryptophan 2-monooxygenase activity"/>
    <property type="evidence" value="ECO:0007669"/>
    <property type="project" value="UniProtKB-EC"/>
</dbReference>
<proteinExistence type="inferred from homology"/>
<dbReference type="EMBL" id="RCNT01000001">
    <property type="protein sequence ID" value="RMA43767.1"/>
    <property type="molecule type" value="Genomic_DNA"/>
</dbReference>
<dbReference type="SUPFAM" id="SSF54373">
    <property type="entry name" value="FAD-linked reductases, C-terminal domain"/>
    <property type="match status" value="1"/>
</dbReference>
<dbReference type="InterPro" id="IPR036188">
    <property type="entry name" value="FAD/NAD-bd_sf"/>
</dbReference>
<protein>
    <recommendedName>
        <fullName evidence="4">Tryptophan 2-monooxygenase</fullName>
        <ecNumber evidence="3">1.13.12.3</ecNumber>
    </recommendedName>
</protein>
<evidence type="ECO:0000259" key="7">
    <source>
        <dbReference type="Pfam" id="PF01593"/>
    </source>
</evidence>
<dbReference type="InterPro" id="IPR002937">
    <property type="entry name" value="Amino_oxidase"/>
</dbReference>
<keyword evidence="9" id="KW-1185">Reference proteome</keyword>
<evidence type="ECO:0000313" key="9">
    <source>
        <dbReference type="Proteomes" id="UP000281343"/>
    </source>
</evidence>